<sequence length="207" mass="19292">MLNLQTLSPLLLALSLPFCSAQAQLNGRMASYAPAGGYGASAAGAYGGGYGGNSQAAAGSWAASAPAASQAAGSWAPAASAQPSAAGSWAPSAPASAAGSWAPSAAGSWAPGASSGPGYSGVVSSGPGYSGVASAPAQPAYSQAAPPPQVSNAPSGPAGFPSTTLITASTTGFSTLSGFAQATGAAGLARQVGFGGIAVMGLGILLI</sequence>
<evidence type="ECO:0000313" key="1">
    <source>
        <dbReference type="EMBL" id="KAK3705974.1"/>
    </source>
</evidence>
<reference evidence="1" key="1">
    <citation type="submission" date="2023-07" db="EMBL/GenBank/DDBJ databases">
        <title>Black Yeasts Isolated from many extreme environments.</title>
        <authorList>
            <person name="Coleine C."/>
            <person name="Stajich J.E."/>
            <person name="Selbmann L."/>
        </authorList>
    </citation>
    <scope>NUCLEOTIDE SEQUENCE</scope>
    <source>
        <strain evidence="1">CCFEE 5714</strain>
    </source>
</reference>
<dbReference type="Proteomes" id="UP001281147">
    <property type="component" value="Unassembled WGS sequence"/>
</dbReference>
<proteinExistence type="predicted"/>
<gene>
    <name evidence="1" type="ORF">LTR37_012968</name>
</gene>
<evidence type="ECO:0000313" key="2">
    <source>
        <dbReference type="Proteomes" id="UP001281147"/>
    </source>
</evidence>
<accession>A0ACC3N0F3</accession>
<keyword evidence="2" id="KW-1185">Reference proteome</keyword>
<protein>
    <submittedName>
        <fullName evidence="1">Uncharacterized protein</fullName>
    </submittedName>
</protein>
<organism evidence="1 2">
    <name type="scientific">Vermiconidia calcicola</name>
    <dbReference type="NCBI Taxonomy" id="1690605"/>
    <lineage>
        <taxon>Eukaryota</taxon>
        <taxon>Fungi</taxon>
        <taxon>Dikarya</taxon>
        <taxon>Ascomycota</taxon>
        <taxon>Pezizomycotina</taxon>
        <taxon>Dothideomycetes</taxon>
        <taxon>Dothideomycetidae</taxon>
        <taxon>Mycosphaerellales</taxon>
        <taxon>Extremaceae</taxon>
        <taxon>Vermiconidia</taxon>
    </lineage>
</organism>
<dbReference type="EMBL" id="JAUTXU010000124">
    <property type="protein sequence ID" value="KAK3705974.1"/>
    <property type="molecule type" value="Genomic_DNA"/>
</dbReference>
<name>A0ACC3N0F3_9PEZI</name>
<comment type="caution">
    <text evidence="1">The sequence shown here is derived from an EMBL/GenBank/DDBJ whole genome shotgun (WGS) entry which is preliminary data.</text>
</comment>